<dbReference type="GO" id="GO:0005634">
    <property type="term" value="C:nucleus"/>
    <property type="evidence" value="ECO:0007669"/>
    <property type="project" value="TreeGrafter"/>
</dbReference>
<dbReference type="EMBL" id="AUSU01000191">
    <property type="protein sequence ID" value="EPS74079.1"/>
    <property type="molecule type" value="Genomic_DNA"/>
</dbReference>
<accession>S8D2X4</accession>
<feature type="non-terminal residue" evidence="2">
    <location>
        <position position="179"/>
    </location>
</feature>
<dbReference type="Pfam" id="PF13862">
    <property type="entry name" value="BCCIP"/>
    <property type="match status" value="1"/>
</dbReference>
<dbReference type="PANTHER" id="PTHR13261">
    <property type="entry name" value="BRCA2 AND CDKN1A INTERACTING PROTEIN"/>
    <property type="match status" value="1"/>
</dbReference>
<evidence type="ECO:0000313" key="3">
    <source>
        <dbReference type="Proteomes" id="UP000015453"/>
    </source>
</evidence>
<feature type="non-terminal residue" evidence="2">
    <location>
        <position position="1"/>
    </location>
</feature>
<evidence type="ECO:0000313" key="2">
    <source>
        <dbReference type="EMBL" id="EPS74079.1"/>
    </source>
</evidence>
<dbReference type="AlphaFoldDB" id="S8D2X4"/>
<evidence type="ECO:0000256" key="1">
    <source>
        <dbReference type="ARBA" id="ARBA00006781"/>
    </source>
</evidence>
<dbReference type="InterPro" id="IPR025602">
    <property type="entry name" value="BCP1_family"/>
</dbReference>
<keyword evidence="3" id="KW-1185">Reference proteome</keyword>
<proteinExistence type="inferred from homology"/>
<evidence type="ECO:0008006" key="4">
    <source>
        <dbReference type="Google" id="ProtNLM"/>
    </source>
</evidence>
<comment type="similarity">
    <text evidence="1">Belongs to the BCP1 family.</text>
</comment>
<organism evidence="2 3">
    <name type="scientific">Genlisea aurea</name>
    <dbReference type="NCBI Taxonomy" id="192259"/>
    <lineage>
        <taxon>Eukaryota</taxon>
        <taxon>Viridiplantae</taxon>
        <taxon>Streptophyta</taxon>
        <taxon>Embryophyta</taxon>
        <taxon>Tracheophyta</taxon>
        <taxon>Spermatophyta</taxon>
        <taxon>Magnoliopsida</taxon>
        <taxon>eudicotyledons</taxon>
        <taxon>Gunneridae</taxon>
        <taxon>Pentapetalae</taxon>
        <taxon>asterids</taxon>
        <taxon>lamiids</taxon>
        <taxon>Lamiales</taxon>
        <taxon>Lentibulariaceae</taxon>
        <taxon>Genlisea</taxon>
    </lineage>
</organism>
<dbReference type="Proteomes" id="UP000015453">
    <property type="component" value="Unassembled WGS sequence"/>
</dbReference>
<comment type="caution">
    <text evidence="2">The sequence shown here is derived from an EMBL/GenBank/DDBJ whole genome shotgun (WGS) entry which is preliminary data.</text>
</comment>
<name>S8D2X4_9LAMI</name>
<gene>
    <name evidence="2" type="ORF">M569_00676</name>
</gene>
<reference evidence="2 3" key="1">
    <citation type="journal article" date="2013" name="BMC Genomics">
        <title>The miniature genome of a carnivorous plant Genlisea aurea contains a low number of genes and short non-coding sequences.</title>
        <authorList>
            <person name="Leushkin E.V."/>
            <person name="Sutormin R.A."/>
            <person name="Nabieva E.R."/>
            <person name="Penin A.A."/>
            <person name="Kondrashov A.S."/>
            <person name="Logacheva M.D."/>
        </authorList>
    </citation>
    <scope>NUCLEOTIDE SEQUENCE [LARGE SCALE GENOMIC DNA]</scope>
</reference>
<dbReference type="PANTHER" id="PTHR13261:SF0">
    <property type="entry name" value="BRCA2 AND CDKN1A-INTERACTING PROTEIN"/>
    <property type="match status" value="1"/>
</dbReference>
<protein>
    <recommendedName>
        <fullName evidence="4">Protein BCCIP homolog</fullName>
    </recommendedName>
</protein>
<sequence length="179" mass="20382">ESSNSEGFEGTVQADFAFFDPKSSDFHGVKILLQTYLDDKQWDLSGFVDLILRQTTVGTVVKIEGDDDDDDDGVYALVSCLNLGRYKDSKCIVELKDYLLKLCQDVDIKSKLKSFLGENGHDVGLIISQRVVNLPPQILPPLYDALFDEIRWATEDEPTDELRNSFRFKNYLIISKIYE</sequence>
<dbReference type="OrthoDB" id="27543at2759"/>